<evidence type="ECO:0000256" key="5">
    <source>
        <dbReference type="ARBA" id="ARBA00022695"/>
    </source>
</evidence>
<dbReference type="GO" id="GO:0006302">
    <property type="term" value="P:double-strand break repair"/>
    <property type="evidence" value="ECO:0007669"/>
    <property type="project" value="TreeGrafter"/>
</dbReference>
<keyword evidence="9" id="KW-0238">DNA-binding</keyword>
<proteinExistence type="inferred from homology"/>
<dbReference type="GO" id="GO:0006261">
    <property type="term" value="P:DNA-templated DNA replication"/>
    <property type="evidence" value="ECO:0007669"/>
    <property type="project" value="InterPro"/>
</dbReference>
<dbReference type="Gene3D" id="3.30.420.10">
    <property type="entry name" value="Ribonuclease H-like superfamily/Ribonuclease H"/>
    <property type="match status" value="1"/>
</dbReference>
<reference evidence="13 14" key="1">
    <citation type="submission" date="2017-12" db="EMBL/GenBank/DDBJ databases">
        <authorList>
            <person name="Lestochi C.V."/>
            <person name="Miller K.C."/>
            <person name="Miller J.S."/>
            <person name="Stanton M.L."/>
            <person name="Broussard G.W."/>
        </authorList>
    </citation>
    <scope>NUCLEOTIDE SEQUENCE [LARGE SCALE GENOMIC DNA]</scope>
</reference>
<keyword evidence="6" id="KW-0235">DNA replication</keyword>
<dbReference type="Gene3D" id="1.10.150.20">
    <property type="entry name" value="5' to 3' exonuclease, C-terminal subdomain"/>
    <property type="match status" value="1"/>
</dbReference>
<dbReference type="EC" id="2.7.7.7" evidence="2"/>
<comment type="catalytic activity">
    <reaction evidence="10">
        <text>DNA(n) + a 2'-deoxyribonucleoside 5'-triphosphate = DNA(n+1) + diphosphate</text>
        <dbReference type="Rhea" id="RHEA:22508"/>
        <dbReference type="Rhea" id="RHEA-COMP:17339"/>
        <dbReference type="Rhea" id="RHEA-COMP:17340"/>
        <dbReference type="ChEBI" id="CHEBI:33019"/>
        <dbReference type="ChEBI" id="CHEBI:61560"/>
        <dbReference type="ChEBI" id="CHEBI:173112"/>
        <dbReference type="EC" id="2.7.7.7"/>
    </reaction>
</comment>
<dbReference type="GO" id="GO:0003677">
    <property type="term" value="F:DNA binding"/>
    <property type="evidence" value="ECO:0007669"/>
    <property type="project" value="UniProtKB-KW"/>
</dbReference>
<dbReference type="SUPFAM" id="SSF53098">
    <property type="entry name" value="Ribonuclease H-like"/>
    <property type="match status" value="1"/>
</dbReference>
<feature type="domain" description="DNA-directed DNA polymerase family A palm" evidence="12">
    <location>
        <begin position="506"/>
        <end position="740"/>
    </location>
</feature>
<organism evidence="13 14">
    <name type="scientific">Vibrio phage Ceto</name>
    <dbReference type="NCBI Taxonomy" id="2570300"/>
    <lineage>
        <taxon>Viruses</taxon>
        <taxon>Duplodnaviria</taxon>
        <taxon>Heunggongvirae</taxon>
        <taxon>Uroviricota</taxon>
        <taxon>Caudoviricetes</taxon>
        <taxon>Demerecviridae</taxon>
        <taxon>Ermolyevavirinae</taxon>
        <taxon>Cetovirus</taxon>
        <taxon>Cetovirus ceto</taxon>
    </lineage>
</organism>
<accession>A0A2H5BGD8</accession>
<evidence type="ECO:0000313" key="13">
    <source>
        <dbReference type="EMBL" id="AUG85062.1"/>
    </source>
</evidence>
<dbReference type="EMBL" id="MG649966">
    <property type="protein sequence ID" value="AUG85062.1"/>
    <property type="molecule type" value="Genomic_DNA"/>
</dbReference>
<dbReference type="InterPro" id="IPR043502">
    <property type="entry name" value="DNA/RNA_pol_sf"/>
</dbReference>
<dbReference type="GO" id="GO:0039693">
    <property type="term" value="P:viral DNA genome replication"/>
    <property type="evidence" value="ECO:0007669"/>
    <property type="project" value="UniProtKB-KW"/>
</dbReference>
<keyword evidence="4" id="KW-0808">Transferase</keyword>
<gene>
    <name evidence="13" type="ORF">CETO_55</name>
</gene>
<dbReference type="PANTHER" id="PTHR10133">
    <property type="entry name" value="DNA POLYMERASE I"/>
    <property type="match status" value="1"/>
</dbReference>
<evidence type="ECO:0000256" key="10">
    <source>
        <dbReference type="ARBA" id="ARBA00049244"/>
    </source>
</evidence>
<evidence type="ECO:0000256" key="7">
    <source>
        <dbReference type="ARBA" id="ARBA00022932"/>
    </source>
</evidence>
<dbReference type="PANTHER" id="PTHR10133:SF27">
    <property type="entry name" value="DNA POLYMERASE NU"/>
    <property type="match status" value="1"/>
</dbReference>
<dbReference type="GO" id="GO:0003887">
    <property type="term" value="F:DNA-directed DNA polymerase activity"/>
    <property type="evidence" value="ECO:0007669"/>
    <property type="project" value="UniProtKB-KW"/>
</dbReference>
<dbReference type="InterPro" id="IPR012337">
    <property type="entry name" value="RNaseH-like_sf"/>
</dbReference>
<dbReference type="Pfam" id="PF01612">
    <property type="entry name" value="DNA_pol_A_exo1"/>
    <property type="match status" value="1"/>
</dbReference>
<keyword evidence="8" id="KW-1194">Viral DNA replication</keyword>
<dbReference type="InterPro" id="IPR036397">
    <property type="entry name" value="RNaseH_sf"/>
</dbReference>
<evidence type="ECO:0000256" key="2">
    <source>
        <dbReference type="ARBA" id="ARBA00012417"/>
    </source>
</evidence>
<dbReference type="InterPro" id="IPR019760">
    <property type="entry name" value="DNA-dir_DNA_pol_A_CS"/>
</dbReference>
<evidence type="ECO:0000313" key="14">
    <source>
        <dbReference type="Proteomes" id="UP000240819"/>
    </source>
</evidence>
<evidence type="ECO:0000256" key="8">
    <source>
        <dbReference type="ARBA" id="ARBA00023109"/>
    </source>
</evidence>
<name>A0A2H5BGD8_9CAUD</name>
<dbReference type="SMART" id="SM00482">
    <property type="entry name" value="POLAc"/>
    <property type="match status" value="1"/>
</dbReference>
<dbReference type="GO" id="GO:0008408">
    <property type="term" value="F:3'-5' exonuclease activity"/>
    <property type="evidence" value="ECO:0007669"/>
    <property type="project" value="InterPro"/>
</dbReference>
<protein>
    <recommendedName>
        <fullName evidence="3">DNA polymerase</fullName>
        <ecNumber evidence="2">2.7.7.7</ecNumber>
    </recommendedName>
</protein>
<sequence>MRVAIIDKCPNKVNYEKLFGFPVEVLHLADKKVQRLKKADITLDVNLHDYDWIILVGSEALKQYTRHTRVSDYSGKQVESKDGSYKNFLVSTNPAMLFIKPETKPAFDATVAEIRAIMDGTKAAKAEVDYAPIQSTEGILEYLNLVYMLPVAEVPVIALDTETTGFSARKCQPLGISMSHRTHQGVYMDADYFDDECAEVLQKIIDTPKRDVVLHNAKFDDHIMTFHFGTDFEKAHQEGRLHDTMVMHYVLDERQGTHGLKSLAMKYTDMGDYDFELDEFKKNYCKEHKIKQEEFTYDLIPFEIMWQYAAGDTDATIRLYHKFWGILCRETSYKLKWLYENLLMPATRFLGRMEDRGLPLSKTRLHRAHEFLEHQLREYTEKLYTYEEVKQCEALLDKQFNPNSTQQLRTLLFDVVGLSPTGKMTDSGADSTDAEVLEKLGEQHPIPKLILNIRKTSKLINSFIIKLLDNIDADGRIRTNFLCTSTTSGRLSSSGTFNAQQLPRDNPIIKGCIVAPEGYKIVAKDLTTAEVYYAAVLSGDRNLQQVFINMTNEPDKYADFHSTIAHMVFNLPCKPNEVKKKFPAMRQAAKAITFGIMYGSGPAKVAESVNIALLEQSLDTGEPFVPCTIEDAKGHIDTYFRKFPQLRRWINASHEQIRQYGFIYNFYGRKRRLRNFKSTDRGVVAGEVRSGFNAIIQSASSDSLLVGVMEADKEIMAKGIDAEIIGLVHDSIIAVVREDLVDEYNEIIDRNVQGLRYNGWDDEPLTIKGCPIGIDSDSENGGSRDYSCGKMDKAYPFIAVYDSPEMQAKAQEVISKVREGWIPEKDEKGKYIDAKAGAIYDYKDWVLESLQDVGLAA</sequence>
<dbReference type="PRINTS" id="PR00868">
    <property type="entry name" value="DNAPOLI"/>
</dbReference>
<dbReference type="PROSITE" id="PS00447">
    <property type="entry name" value="DNA_POLYMERASE_A"/>
    <property type="match status" value="1"/>
</dbReference>
<evidence type="ECO:0000259" key="11">
    <source>
        <dbReference type="SMART" id="SM00474"/>
    </source>
</evidence>
<dbReference type="SMART" id="SM00474">
    <property type="entry name" value="35EXOc"/>
    <property type="match status" value="1"/>
</dbReference>
<evidence type="ECO:0000256" key="1">
    <source>
        <dbReference type="ARBA" id="ARBA00007705"/>
    </source>
</evidence>
<keyword evidence="5" id="KW-0548">Nucleotidyltransferase</keyword>
<evidence type="ECO:0000259" key="12">
    <source>
        <dbReference type="SMART" id="SM00482"/>
    </source>
</evidence>
<dbReference type="Proteomes" id="UP000240819">
    <property type="component" value="Segment"/>
</dbReference>
<dbReference type="Pfam" id="PF00476">
    <property type="entry name" value="DNA_pol_A"/>
    <property type="match status" value="1"/>
</dbReference>
<evidence type="ECO:0000256" key="3">
    <source>
        <dbReference type="ARBA" id="ARBA00015749"/>
    </source>
</evidence>
<comment type="similarity">
    <text evidence="1">Belongs to the DNA polymerase type-A family.</text>
</comment>
<dbReference type="InterPro" id="IPR002298">
    <property type="entry name" value="DNA_polymerase_A"/>
</dbReference>
<dbReference type="Gene3D" id="1.20.1060.10">
    <property type="entry name" value="Taq DNA Polymerase, Chain T, domain 4"/>
    <property type="match status" value="1"/>
</dbReference>
<evidence type="ECO:0000256" key="6">
    <source>
        <dbReference type="ARBA" id="ARBA00022705"/>
    </source>
</evidence>
<evidence type="ECO:0000256" key="9">
    <source>
        <dbReference type="ARBA" id="ARBA00023125"/>
    </source>
</evidence>
<dbReference type="InterPro" id="IPR002562">
    <property type="entry name" value="3'-5'_exonuclease_dom"/>
</dbReference>
<keyword evidence="7" id="KW-0239">DNA-directed DNA polymerase</keyword>
<evidence type="ECO:0000256" key="4">
    <source>
        <dbReference type="ARBA" id="ARBA00022679"/>
    </source>
</evidence>
<dbReference type="InterPro" id="IPR001098">
    <property type="entry name" value="DNA-dir_DNA_pol_A_palm_dom"/>
</dbReference>
<dbReference type="Gene3D" id="3.30.70.370">
    <property type="match status" value="1"/>
</dbReference>
<dbReference type="SUPFAM" id="SSF56672">
    <property type="entry name" value="DNA/RNA polymerases"/>
    <property type="match status" value="1"/>
</dbReference>
<feature type="domain" description="3'-5' exonuclease" evidence="11">
    <location>
        <begin position="130"/>
        <end position="328"/>
    </location>
</feature>
<keyword evidence="14" id="KW-1185">Reference proteome</keyword>